<dbReference type="Pfam" id="PF00067">
    <property type="entry name" value="p450"/>
    <property type="match status" value="1"/>
</dbReference>
<keyword evidence="6" id="KW-0812">Transmembrane</keyword>
<evidence type="ECO:0000256" key="1">
    <source>
        <dbReference type="ARBA" id="ARBA00001971"/>
    </source>
</evidence>
<evidence type="ECO:0000256" key="13">
    <source>
        <dbReference type="PIRSR" id="PIRSR602401-1"/>
    </source>
</evidence>
<keyword evidence="7 13" id="KW-0479">Metal-binding</keyword>
<evidence type="ECO:0000256" key="9">
    <source>
        <dbReference type="ARBA" id="ARBA00023002"/>
    </source>
</evidence>
<keyword evidence="8" id="KW-1133">Transmembrane helix</keyword>
<name>A0AAV5AIU8_9AGAM</name>
<dbReference type="GO" id="GO:0016705">
    <property type="term" value="F:oxidoreductase activity, acting on paired donors, with incorporation or reduction of molecular oxygen"/>
    <property type="evidence" value="ECO:0007669"/>
    <property type="project" value="InterPro"/>
</dbReference>
<evidence type="ECO:0000256" key="12">
    <source>
        <dbReference type="ARBA" id="ARBA00023136"/>
    </source>
</evidence>
<evidence type="ECO:0000256" key="8">
    <source>
        <dbReference type="ARBA" id="ARBA00022989"/>
    </source>
</evidence>
<comment type="similarity">
    <text evidence="4 14">Belongs to the cytochrome P450 family.</text>
</comment>
<dbReference type="PRINTS" id="PR00385">
    <property type="entry name" value="P450"/>
</dbReference>
<dbReference type="EMBL" id="BPWL01000007">
    <property type="protein sequence ID" value="GJJ11875.1"/>
    <property type="molecule type" value="Genomic_DNA"/>
</dbReference>
<comment type="cofactor">
    <cofactor evidence="1 13">
        <name>heme</name>
        <dbReference type="ChEBI" id="CHEBI:30413"/>
    </cofactor>
</comment>
<dbReference type="InterPro" id="IPR050364">
    <property type="entry name" value="Cytochrome_P450_fung"/>
</dbReference>
<evidence type="ECO:0000256" key="14">
    <source>
        <dbReference type="RuleBase" id="RU000461"/>
    </source>
</evidence>
<keyword evidence="16" id="KW-1185">Reference proteome</keyword>
<dbReference type="GO" id="GO:0004497">
    <property type="term" value="F:monooxygenase activity"/>
    <property type="evidence" value="ECO:0007669"/>
    <property type="project" value="UniProtKB-KW"/>
</dbReference>
<dbReference type="Proteomes" id="UP001050691">
    <property type="component" value="Unassembled WGS sequence"/>
</dbReference>
<keyword evidence="10 13" id="KW-0408">Iron</keyword>
<sequence length="202" mass="23160">MAIHPDIQARAQAQIDDIDGRERMPNFDDFDKLPYVQALIKERLRWRVVVPFGVPHALSEDDIYEGYFIPKGTDCVVNVWGLNHDQNVYGPDAESFRPERHLDEQPSCANETKDEGHCAFGFGRRVCVGRHVALNTCILWCFNITPAEDESGKPMLIDANQMLDDGLTIRPLPTNRYKFTPRFVEMEEVVKNELELNGFSYT</sequence>
<feature type="binding site" description="axial binding residue" evidence="13">
    <location>
        <position position="127"/>
    </location>
    <ligand>
        <name>heme</name>
        <dbReference type="ChEBI" id="CHEBI:30413"/>
    </ligand>
    <ligandPart>
        <name>Fe</name>
        <dbReference type="ChEBI" id="CHEBI:18248"/>
    </ligandPart>
</feature>
<protein>
    <recommendedName>
        <fullName evidence="17">Cytochrome P450</fullName>
    </recommendedName>
</protein>
<keyword evidence="5 13" id="KW-0349">Heme</keyword>
<evidence type="ECO:0000256" key="4">
    <source>
        <dbReference type="ARBA" id="ARBA00010617"/>
    </source>
</evidence>
<evidence type="ECO:0000256" key="3">
    <source>
        <dbReference type="ARBA" id="ARBA00005179"/>
    </source>
</evidence>
<evidence type="ECO:0000313" key="15">
    <source>
        <dbReference type="EMBL" id="GJJ11875.1"/>
    </source>
</evidence>
<evidence type="ECO:0000256" key="11">
    <source>
        <dbReference type="ARBA" id="ARBA00023033"/>
    </source>
</evidence>
<dbReference type="AlphaFoldDB" id="A0AAV5AIU8"/>
<keyword evidence="9 14" id="KW-0560">Oxidoreductase</keyword>
<dbReference type="SUPFAM" id="SSF48264">
    <property type="entry name" value="Cytochrome P450"/>
    <property type="match status" value="1"/>
</dbReference>
<evidence type="ECO:0000313" key="16">
    <source>
        <dbReference type="Proteomes" id="UP001050691"/>
    </source>
</evidence>
<dbReference type="GO" id="GO:0005506">
    <property type="term" value="F:iron ion binding"/>
    <property type="evidence" value="ECO:0007669"/>
    <property type="project" value="InterPro"/>
</dbReference>
<evidence type="ECO:0000256" key="5">
    <source>
        <dbReference type="ARBA" id="ARBA00022617"/>
    </source>
</evidence>
<keyword evidence="11 14" id="KW-0503">Monooxygenase</keyword>
<proteinExistence type="inferred from homology"/>
<dbReference type="InterPro" id="IPR036396">
    <property type="entry name" value="Cyt_P450_sf"/>
</dbReference>
<accession>A0AAV5AIU8</accession>
<organism evidence="15 16">
    <name type="scientific">Clathrus columnatus</name>
    <dbReference type="NCBI Taxonomy" id="1419009"/>
    <lineage>
        <taxon>Eukaryota</taxon>
        <taxon>Fungi</taxon>
        <taxon>Dikarya</taxon>
        <taxon>Basidiomycota</taxon>
        <taxon>Agaricomycotina</taxon>
        <taxon>Agaricomycetes</taxon>
        <taxon>Phallomycetidae</taxon>
        <taxon>Phallales</taxon>
        <taxon>Clathraceae</taxon>
        <taxon>Clathrus</taxon>
    </lineage>
</organism>
<dbReference type="InterPro" id="IPR017972">
    <property type="entry name" value="Cyt_P450_CS"/>
</dbReference>
<dbReference type="PROSITE" id="PS00086">
    <property type="entry name" value="CYTOCHROME_P450"/>
    <property type="match status" value="1"/>
</dbReference>
<dbReference type="PANTHER" id="PTHR46300:SF2">
    <property type="entry name" value="CYTOCHROME P450 MONOOXYGENASE ALNH-RELATED"/>
    <property type="match status" value="1"/>
</dbReference>
<dbReference type="InterPro" id="IPR001128">
    <property type="entry name" value="Cyt_P450"/>
</dbReference>
<comment type="subcellular location">
    <subcellularLocation>
        <location evidence="2">Membrane</location>
    </subcellularLocation>
</comment>
<dbReference type="PRINTS" id="PR00463">
    <property type="entry name" value="EP450I"/>
</dbReference>
<evidence type="ECO:0000256" key="7">
    <source>
        <dbReference type="ARBA" id="ARBA00022723"/>
    </source>
</evidence>
<comment type="caution">
    <text evidence="15">The sequence shown here is derived from an EMBL/GenBank/DDBJ whole genome shotgun (WGS) entry which is preliminary data.</text>
</comment>
<dbReference type="GO" id="GO:0020037">
    <property type="term" value="F:heme binding"/>
    <property type="evidence" value="ECO:0007669"/>
    <property type="project" value="InterPro"/>
</dbReference>
<evidence type="ECO:0008006" key="17">
    <source>
        <dbReference type="Google" id="ProtNLM"/>
    </source>
</evidence>
<evidence type="ECO:0000256" key="10">
    <source>
        <dbReference type="ARBA" id="ARBA00023004"/>
    </source>
</evidence>
<dbReference type="GO" id="GO:0016020">
    <property type="term" value="C:membrane"/>
    <property type="evidence" value="ECO:0007669"/>
    <property type="project" value="UniProtKB-SubCell"/>
</dbReference>
<evidence type="ECO:0000256" key="2">
    <source>
        <dbReference type="ARBA" id="ARBA00004370"/>
    </source>
</evidence>
<comment type="pathway">
    <text evidence="3">Secondary metabolite biosynthesis.</text>
</comment>
<dbReference type="Gene3D" id="1.10.630.10">
    <property type="entry name" value="Cytochrome P450"/>
    <property type="match status" value="1"/>
</dbReference>
<dbReference type="InterPro" id="IPR002401">
    <property type="entry name" value="Cyt_P450_E_grp-I"/>
</dbReference>
<gene>
    <name evidence="15" type="ORF">Clacol_006113</name>
</gene>
<dbReference type="PANTHER" id="PTHR46300">
    <property type="entry name" value="P450, PUTATIVE (EUROFUNG)-RELATED-RELATED"/>
    <property type="match status" value="1"/>
</dbReference>
<keyword evidence="12" id="KW-0472">Membrane</keyword>
<reference evidence="15" key="1">
    <citation type="submission" date="2021-10" db="EMBL/GenBank/DDBJ databases">
        <title>De novo Genome Assembly of Clathrus columnatus (Basidiomycota, Fungi) Using Illumina and Nanopore Sequence Data.</title>
        <authorList>
            <person name="Ogiso-Tanaka E."/>
            <person name="Itagaki H."/>
            <person name="Hosoya T."/>
            <person name="Hosaka K."/>
        </authorList>
    </citation>
    <scope>NUCLEOTIDE SEQUENCE</scope>
    <source>
        <strain evidence="15">MO-923</strain>
    </source>
</reference>
<evidence type="ECO:0000256" key="6">
    <source>
        <dbReference type="ARBA" id="ARBA00022692"/>
    </source>
</evidence>